<feature type="non-terminal residue" evidence="3">
    <location>
        <position position="1"/>
    </location>
</feature>
<dbReference type="Pfam" id="PF02373">
    <property type="entry name" value="JmjC"/>
    <property type="match status" value="1"/>
</dbReference>
<sequence length="626" mass="69741">RATPSSLYSYLVLAASRPPEINNTLRNCRNVLLSIISNARTLLEQLPPDGSASPTPLVSSSANAELVASLLRDFINGDEEADCQQNNTSEGGQSGSHNKEQHGTGVDAEPEGTQRAGAEGASDRYGRGVHIVDFGAEQMGAALVAQLETLAAATPSHCYNKIRVINFDSPNFSQAQTPALGYIRGSIYLKDSFKLSPEEIRSFFQAIFDNPPSEALPYFVGPIPMSPEYVPLYISQCGRTPATLHVEDGNLGSLWLFIPECEKTNIERRMKELYGPGRVPCLQEIRHYNAIISLALLEEWDITYYLDYCLPGEMIVTRQNTYHQVLNMGPNIAESVNIEFNNTPDMPAGYVWCERGSGLLACSPHVITASDFSSSPVEARSLTHGRFTDAQIYDIFVTKLGYQANTIIELLTCLFFAVASPEAISQLRQVCCLRRTSNSGYLFPKGETIGEAMKALDKVEDIFSSHSIIRRYYLLCLAERRESLVQEHKLKAAQRTRTRNSGMEKIQKVESLALQDLYYKVYSDRDPLIKLQTKLKNRLRHGRNWAFLAQKFLIGVLALLSTGSDTALTDSQIKRVAAAVDDVYTNVLFNTEPTQCYPFKQVDQDTLCNALFDDKRLLEYCTKTVL</sequence>
<organism evidence="3 4">
    <name type="scientific">Bimuria novae-zelandiae CBS 107.79</name>
    <dbReference type="NCBI Taxonomy" id="1447943"/>
    <lineage>
        <taxon>Eukaryota</taxon>
        <taxon>Fungi</taxon>
        <taxon>Dikarya</taxon>
        <taxon>Ascomycota</taxon>
        <taxon>Pezizomycotina</taxon>
        <taxon>Dothideomycetes</taxon>
        <taxon>Pleosporomycetidae</taxon>
        <taxon>Pleosporales</taxon>
        <taxon>Massarineae</taxon>
        <taxon>Didymosphaeriaceae</taxon>
        <taxon>Bimuria</taxon>
    </lineage>
</organism>
<keyword evidence="4" id="KW-1185">Reference proteome</keyword>
<reference evidence="3" key="1">
    <citation type="journal article" date="2020" name="Stud. Mycol.">
        <title>101 Dothideomycetes genomes: a test case for predicting lifestyles and emergence of pathogens.</title>
        <authorList>
            <person name="Haridas S."/>
            <person name="Albert R."/>
            <person name="Binder M."/>
            <person name="Bloem J."/>
            <person name="Labutti K."/>
            <person name="Salamov A."/>
            <person name="Andreopoulos B."/>
            <person name="Baker S."/>
            <person name="Barry K."/>
            <person name="Bills G."/>
            <person name="Bluhm B."/>
            <person name="Cannon C."/>
            <person name="Castanera R."/>
            <person name="Culley D."/>
            <person name="Daum C."/>
            <person name="Ezra D."/>
            <person name="Gonzalez J."/>
            <person name="Henrissat B."/>
            <person name="Kuo A."/>
            <person name="Liang C."/>
            <person name="Lipzen A."/>
            <person name="Lutzoni F."/>
            <person name="Magnuson J."/>
            <person name="Mondo S."/>
            <person name="Nolan M."/>
            <person name="Ohm R."/>
            <person name="Pangilinan J."/>
            <person name="Park H.-J."/>
            <person name="Ramirez L."/>
            <person name="Alfaro M."/>
            <person name="Sun H."/>
            <person name="Tritt A."/>
            <person name="Yoshinaga Y."/>
            <person name="Zwiers L.-H."/>
            <person name="Turgeon B."/>
            <person name="Goodwin S."/>
            <person name="Spatafora J."/>
            <person name="Crous P."/>
            <person name="Grigoriev I."/>
        </authorList>
    </citation>
    <scope>NUCLEOTIDE SEQUENCE</scope>
    <source>
        <strain evidence="3">CBS 107.79</strain>
    </source>
</reference>
<evidence type="ECO:0000259" key="2">
    <source>
        <dbReference type="PROSITE" id="PS51184"/>
    </source>
</evidence>
<feature type="region of interest" description="Disordered" evidence="1">
    <location>
        <begin position="81"/>
        <end position="121"/>
    </location>
</feature>
<dbReference type="OrthoDB" id="1678912at2759"/>
<gene>
    <name evidence="3" type="ORF">BU23DRAFT_551400</name>
</gene>
<dbReference type="Gene3D" id="2.60.120.650">
    <property type="entry name" value="Cupin"/>
    <property type="match status" value="1"/>
</dbReference>
<evidence type="ECO:0000256" key="1">
    <source>
        <dbReference type="SAM" id="MobiDB-lite"/>
    </source>
</evidence>
<dbReference type="InterPro" id="IPR003347">
    <property type="entry name" value="JmjC_dom"/>
</dbReference>
<dbReference type="SUPFAM" id="SSF51197">
    <property type="entry name" value="Clavaminate synthase-like"/>
    <property type="match status" value="1"/>
</dbReference>
<accession>A0A6A5VG02</accession>
<dbReference type="AlphaFoldDB" id="A0A6A5VG02"/>
<evidence type="ECO:0000313" key="4">
    <source>
        <dbReference type="Proteomes" id="UP000800036"/>
    </source>
</evidence>
<protein>
    <recommendedName>
        <fullName evidence="2">JmjC domain-containing protein</fullName>
    </recommendedName>
</protein>
<evidence type="ECO:0000313" key="3">
    <source>
        <dbReference type="EMBL" id="KAF1976453.1"/>
    </source>
</evidence>
<name>A0A6A5VG02_9PLEO</name>
<proteinExistence type="predicted"/>
<dbReference type="PROSITE" id="PS51184">
    <property type="entry name" value="JMJC"/>
    <property type="match status" value="1"/>
</dbReference>
<feature type="domain" description="JmjC" evidence="2">
    <location>
        <begin position="200"/>
        <end position="355"/>
    </location>
</feature>
<dbReference type="Proteomes" id="UP000800036">
    <property type="component" value="Unassembled WGS sequence"/>
</dbReference>
<dbReference type="EMBL" id="ML976666">
    <property type="protein sequence ID" value="KAF1976453.1"/>
    <property type="molecule type" value="Genomic_DNA"/>
</dbReference>